<dbReference type="AlphaFoldDB" id="A0A5B6VE62"/>
<name>A0A5B6VE62_9ROSI</name>
<dbReference type="EMBL" id="SMMG02000007">
    <property type="protein sequence ID" value="KAA3467286.1"/>
    <property type="molecule type" value="Genomic_DNA"/>
</dbReference>
<dbReference type="OrthoDB" id="9970435at2759"/>
<evidence type="ECO:0000313" key="1">
    <source>
        <dbReference type="EMBL" id="KAA3467286.1"/>
    </source>
</evidence>
<protein>
    <submittedName>
        <fullName evidence="1">Phosphate transporter PHO1-like protein 7-like</fullName>
    </submittedName>
</protein>
<keyword evidence="2" id="KW-1185">Reference proteome</keyword>
<sequence length="82" mass="9718">MAKWRVMLLGSGRDRWSDGWWRVGLEGPRCGAPRSRDHSSRHLEFLQMSRLENEHLNNVGKFRAFKSVPLLFNYEDDEDRDV</sequence>
<comment type="caution">
    <text evidence="1">The sequence shown here is derived from an EMBL/GenBank/DDBJ whole genome shotgun (WGS) entry which is preliminary data.</text>
</comment>
<proteinExistence type="predicted"/>
<organism evidence="1 2">
    <name type="scientific">Gossypium australe</name>
    <dbReference type="NCBI Taxonomy" id="47621"/>
    <lineage>
        <taxon>Eukaryota</taxon>
        <taxon>Viridiplantae</taxon>
        <taxon>Streptophyta</taxon>
        <taxon>Embryophyta</taxon>
        <taxon>Tracheophyta</taxon>
        <taxon>Spermatophyta</taxon>
        <taxon>Magnoliopsida</taxon>
        <taxon>eudicotyledons</taxon>
        <taxon>Gunneridae</taxon>
        <taxon>Pentapetalae</taxon>
        <taxon>rosids</taxon>
        <taxon>malvids</taxon>
        <taxon>Malvales</taxon>
        <taxon>Malvaceae</taxon>
        <taxon>Malvoideae</taxon>
        <taxon>Gossypium</taxon>
    </lineage>
</organism>
<accession>A0A5B6VE62</accession>
<gene>
    <name evidence="1" type="ORF">EPI10_002311</name>
</gene>
<evidence type="ECO:0000313" key="2">
    <source>
        <dbReference type="Proteomes" id="UP000325315"/>
    </source>
</evidence>
<dbReference type="Proteomes" id="UP000325315">
    <property type="component" value="Unassembled WGS sequence"/>
</dbReference>
<reference evidence="2" key="1">
    <citation type="journal article" date="2019" name="Plant Biotechnol. J.">
        <title>Genome sequencing of the Australian wild diploid species Gossypium australe highlights disease resistance and delayed gland morphogenesis.</title>
        <authorList>
            <person name="Cai Y."/>
            <person name="Cai X."/>
            <person name="Wang Q."/>
            <person name="Wang P."/>
            <person name="Zhang Y."/>
            <person name="Cai C."/>
            <person name="Xu Y."/>
            <person name="Wang K."/>
            <person name="Zhou Z."/>
            <person name="Wang C."/>
            <person name="Geng S."/>
            <person name="Li B."/>
            <person name="Dong Q."/>
            <person name="Hou Y."/>
            <person name="Wang H."/>
            <person name="Ai P."/>
            <person name="Liu Z."/>
            <person name="Yi F."/>
            <person name="Sun M."/>
            <person name="An G."/>
            <person name="Cheng J."/>
            <person name="Zhang Y."/>
            <person name="Shi Q."/>
            <person name="Xie Y."/>
            <person name="Shi X."/>
            <person name="Chang Y."/>
            <person name="Huang F."/>
            <person name="Chen Y."/>
            <person name="Hong S."/>
            <person name="Mi L."/>
            <person name="Sun Q."/>
            <person name="Zhang L."/>
            <person name="Zhou B."/>
            <person name="Peng R."/>
            <person name="Zhang X."/>
            <person name="Liu F."/>
        </authorList>
    </citation>
    <scope>NUCLEOTIDE SEQUENCE [LARGE SCALE GENOMIC DNA]</scope>
    <source>
        <strain evidence="2">cv. PA1801</strain>
    </source>
</reference>